<dbReference type="CDD" id="cd05233">
    <property type="entry name" value="SDR_c"/>
    <property type="match status" value="1"/>
</dbReference>
<sequence length="276" mass="29181">MTTTTSAEPVIEQDYSEVPDYAAMSRLDGQRFVVLGGGVGIGRQTCHALAGVGAKVLLVDVDQARADQVAAEIDGIPLVGDVTRRDEVERIFDVAVDEMGGVDGVVDIVGMGRWTSLLDADDEHWDFHHDIVLRHAYYVIQSAAPLMARNGGGPLVFVSSVSGISSAPGHVGYGVAKAGLMSLIRTAAVELGPEGIRVNSIAPGLVWTPRIAAMLGEELGERNGNNTPLRRRAYPEDIASALLFLATPLSGYITGQNITVDGGLNVTFPYETPSPS</sequence>
<dbReference type="PANTHER" id="PTHR42760">
    <property type="entry name" value="SHORT-CHAIN DEHYDROGENASES/REDUCTASES FAMILY MEMBER"/>
    <property type="match status" value="1"/>
</dbReference>
<evidence type="ECO:0000313" key="3">
    <source>
        <dbReference type="EMBL" id="QSE94962.1"/>
    </source>
</evidence>
<proteinExistence type="inferred from homology"/>
<name>A0A974ZYT2_9NOCA</name>
<reference evidence="3 4" key="1">
    <citation type="journal article" date="2021" name="Microbiol. Resour. Announc.">
        <title>Complete Genome Sequences of Two Rhodococcus sp. Strains with Large and Linear Chromosomes, Isolated from Apple Rhizosphere.</title>
        <authorList>
            <person name="Benning S."/>
            <person name="Brugnone N."/>
            <person name="Siani R."/>
            <person name="Kublik S."/>
            <person name="Schloter M."/>
            <person name="Rad V."/>
        </authorList>
    </citation>
    <scope>NUCLEOTIDE SEQUENCE [LARGE SCALE GENOMIC DNA]</scope>
    <source>
        <strain evidence="3 4">R79</strain>
    </source>
</reference>
<dbReference type="PROSITE" id="PS00061">
    <property type="entry name" value="ADH_SHORT"/>
    <property type="match status" value="1"/>
</dbReference>
<comment type="similarity">
    <text evidence="1">Belongs to the short-chain dehydrogenases/reductases (SDR) family.</text>
</comment>
<organism evidence="3 4">
    <name type="scientific">Rhodococcus pseudokoreensis</name>
    <dbReference type="NCBI Taxonomy" id="2811421"/>
    <lineage>
        <taxon>Bacteria</taxon>
        <taxon>Bacillati</taxon>
        <taxon>Actinomycetota</taxon>
        <taxon>Actinomycetes</taxon>
        <taxon>Mycobacteriales</taxon>
        <taxon>Nocardiaceae</taxon>
        <taxon>Rhodococcus</taxon>
    </lineage>
</organism>
<dbReference type="PANTHER" id="PTHR42760:SF133">
    <property type="entry name" value="3-OXOACYL-[ACYL-CARRIER-PROTEIN] REDUCTASE"/>
    <property type="match status" value="1"/>
</dbReference>
<accession>A0A974ZYT2</accession>
<dbReference type="RefSeq" id="WP_206011230.1">
    <property type="nucleotide sequence ID" value="NZ_CP070619.1"/>
</dbReference>
<protein>
    <submittedName>
        <fullName evidence="3">SDR family oxidoreductase</fullName>
    </submittedName>
</protein>
<dbReference type="SUPFAM" id="SSF51735">
    <property type="entry name" value="NAD(P)-binding Rossmann-fold domains"/>
    <property type="match status" value="1"/>
</dbReference>
<dbReference type="PRINTS" id="PR00081">
    <property type="entry name" value="GDHRDH"/>
</dbReference>
<reference evidence="3 4" key="2">
    <citation type="journal article" date="2022" name="Arch. Microbiol.">
        <title>Rhodococcus pseudokoreensis sp. nov. isolated from the rhizosphere of young M26 apple rootstocks.</title>
        <authorList>
            <person name="Kampfer P."/>
            <person name="Glaeser S.P."/>
            <person name="Blom J."/>
            <person name="Wolf J."/>
            <person name="Benning S."/>
            <person name="Schloter M."/>
            <person name="Neumann-Schaal M."/>
        </authorList>
    </citation>
    <scope>NUCLEOTIDE SEQUENCE [LARGE SCALE GENOMIC DNA]</scope>
    <source>
        <strain evidence="3 4">R79</strain>
    </source>
</reference>
<dbReference type="Pfam" id="PF13561">
    <property type="entry name" value="adh_short_C2"/>
    <property type="match status" value="1"/>
</dbReference>
<keyword evidence="2" id="KW-0560">Oxidoreductase</keyword>
<dbReference type="EMBL" id="CP070619">
    <property type="protein sequence ID" value="QSE94962.1"/>
    <property type="molecule type" value="Genomic_DNA"/>
</dbReference>
<dbReference type="InterPro" id="IPR002347">
    <property type="entry name" value="SDR_fam"/>
</dbReference>
<dbReference type="Gene3D" id="3.40.50.720">
    <property type="entry name" value="NAD(P)-binding Rossmann-like Domain"/>
    <property type="match status" value="1"/>
</dbReference>
<gene>
    <name evidence="3" type="ORF">JWS13_43345</name>
</gene>
<dbReference type="InterPro" id="IPR036291">
    <property type="entry name" value="NAD(P)-bd_dom_sf"/>
</dbReference>
<keyword evidence="4" id="KW-1185">Reference proteome</keyword>
<dbReference type="InterPro" id="IPR020904">
    <property type="entry name" value="Sc_DH/Rdtase_CS"/>
</dbReference>
<evidence type="ECO:0000313" key="4">
    <source>
        <dbReference type="Proteomes" id="UP000662986"/>
    </source>
</evidence>
<evidence type="ECO:0000256" key="2">
    <source>
        <dbReference type="ARBA" id="ARBA00023002"/>
    </source>
</evidence>
<dbReference type="Proteomes" id="UP000662986">
    <property type="component" value="Chromosome"/>
</dbReference>
<evidence type="ECO:0000256" key="1">
    <source>
        <dbReference type="ARBA" id="ARBA00006484"/>
    </source>
</evidence>